<dbReference type="Gene3D" id="2.60.40.10">
    <property type="entry name" value="Immunoglobulins"/>
    <property type="match status" value="1"/>
</dbReference>
<organism evidence="1 2">
    <name type="scientific">Caerostris extrusa</name>
    <name type="common">Bark spider</name>
    <name type="synonym">Caerostris bankana</name>
    <dbReference type="NCBI Taxonomy" id="172846"/>
    <lineage>
        <taxon>Eukaryota</taxon>
        <taxon>Metazoa</taxon>
        <taxon>Ecdysozoa</taxon>
        <taxon>Arthropoda</taxon>
        <taxon>Chelicerata</taxon>
        <taxon>Arachnida</taxon>
        <taxon>Araneae</taxon>
        <taxon>Araneomorphae</taxon>
        <taxon>Entelegynae</taxon>
        <taxon>Araneoidea</taxon>
        <taxon>Araneidae</taxon>
        <taxon>Caerostris</taxon>
    </lineage>
</organism>
<sequence length="111" mass="12424">MQNGESLPNSHRHEVRPNGKIVIHYVEKNTDDGTYWCTAGNNRGVSARGRIDVHVVAGPVLDPFNFPENLREGRRTTLTCIVSAGDPQSPSDGKRMANPYNLLYWMSPWST</sequence>
<proteinExistence type="predicted"/>
<keyword evidence="2" id="KW-1185">Reference proteome</keyword>
<dbReference type="EMBL" id="BPLR01018613">
    <property type="protein sequence ID" value="GIZ01010.1"/>
    <property type="molecule type" value="Genomic_DNA"/>
</dbReference>
<dbReference type="Proteomes" id="UP001054945">
    <property type="component" value="Unassembled WGS sequence"/>
</dbReference>
<dbReference type="SUPFAM" id="SSF48726">
    <property type="entry name" value="Immunoglobulin"/>
    <property type="match status" value="1"/>
</dbReference>
<comment type="caution">
    <text evidence="1">The sequence shown here is derived from an EMBL/GenBank/DDBJ whole genome shotgun (WGS) entry which is preliminary data.</text>
</comment>
<accession>A0AAV4Y3J6</accession>
<gene>
    <name evidence="1" type="ORF">CEXT_268581</name>
</gene>
<name>A0AAV4Y3J6_CAEEX</name>
<reference evidence="1 2" key="1">
    <citation type="submission" date="2021-06" db="EMBL/GenBank/DDBJ databases">
        <title>Caerostris extrusa draft genome.</title>
        <authorList>
            <person name="Kono N."/>
            <person name="Arakawa K."/>
        </authorList>
    </citation>
    <scope>NUCLEOTIDE SEQUENCE [LARGE SCALE GENOMIC DNA]</scope>
</reference>
<dbReference type="InterPro" id="IPR013783">
    <property type="entry name" value="Ig-like_fold"/>
</dbReference>
<protein>
    <submittedName>
        <fullName evidence="1">Dscam17</fullName>
    </submittedName>
</protein>
<dbReference type="AlphaFoldDB" id="A0AAV4Y3J6"/>
<evidence type="ECO:0000313" key="2">
    <source>
        <dbReference type="Proteomes" id="UP001054945"/>
    </source>
</evidence>
<dbReference type="InterPro" id="IPR036179">
    <property type="entry name" value="Ig-like_dom_sf"/>
</dbReference>
<evidence type="ECO:0000313" key="1">
    <source>
        <dbReference type="EMBL" id="GIZ01010.1"/>
    </source>
</evidence>